<comment type="caution">
    <text evidence="1">The sequence shown here is derived from an EMBL/GenBank/DDBJ whole genome shotgun (WGS) entry which is preliminary data.</text>
</comment>
<dbReference type="RefSeq" id="WP_344061658.1">
    <property type="nucleotide sequence ID" value="NZ_BAAAPN010000014.1"/>
</dbReference>
<organism evidence="1 2">
    <name type="scientific">Nostocoides vanveenii</name>
    <dbReference type="NCBI Taxonomy" id="330835"/>
    <lineage>
        <taxon>Bacteria</taxon>
        <taxon>Bacillati</taxon>
        <taxon>Actinomycetota</taxon>
        <taxon>Actinomycetes</taxon>
        <taxon>Micrococcales</taxon>
        <taxon>Intrasporangiaceae</taxon>
        <taxon>Nostocoides</taxon>
    </lineage>
</organism>
<evidence type="ECO:0008006" key="3">
    <source>
        <dbReference type="Google" id="ProtNLM"/>
    </source>
</evidence>
<gene>
    <name evidence="1" type="ORF">GCM10009810_05060</name>
</gene>
<evidence type="ECO:0000313" key="2">
    <source>
        <dbReference type="Proteomes" id="UP001501475"/>
    </source>
</evidence>
<evidence type="ECO:0000313" key="1">
    <source>
        <dbReference type="EMBL" id="GAA1747440.1"/>
    </source>
</evidence>
<reference evidence="1 2" key="1">
    <citation type="journal article" date="2019" name="Int. J. Syst. Evol. Microbiol.">
        <title>The Global Catalogue of Microorganisms (GCM) 10K type strain sequencing project: providing services to taxonomists for standard genome sequencing and annotation.</title>
        <authorList>
            <consortium name="The Broad Institute Genomics Platform"/>
            <consortium name="The Broad Institute Genome Sequencing Center for Infectious Disease"/>
            <person name="Wu L."/>
            <person name="Ma J."/>
        </authorList>
    </citation>
    <scope>NUCLEOTIDE SEQUENCE [LARGE SCALE GENOMIC DNA]</scope>
    <source>
        <strain evidence="1 2">JCM 15591</strain>
    </source>
</reference>
<name>A0ABN2K386_9MICO</name>
<keyword evidence="2" id="KW-1185">Reference proteome</keyword>
<dbReference type="EMBL" id="BAAAPN010000014">
    <property type="protein sequence ID" value="GAA1747440.1"/>
    <property type="molecule type" value="Genomic_DNA"/>
</dbReference>
<dbReference type="Gene3D" id="3.40.50.2000">
    <property type="entry name" value="Glycogen Phosphorylase B"/>
    <property type="match status" value="1"/>
</dbReference>
<protein>
    <recommendedName>
        <fullName evidence="3">Glycosyltransferase</fullName>
    </recommendedName>
</protein>
<dbReference type="SUPFAM" id="SSF53756">
    <property type="entry name" value="UDP-Glycosyltransferase/glycogen phosphorylase"/>
    <property type="match status" value="1"/>
</dbReference>
<dbReference type="Proteomes" id="UP001501475">
    <property type="component" value="Unassembled WGS sequence"/>
</dbReference>
<accession>A0ABN2K386</accession>
<sequence length="106" mass="11507">MRITLAAVPAYGHVLPLVPLALAAARAGHEVTFAASDEFSGRLPVDMIENVPRGMALHDAEQEALGEIATRVTRWRGRRRCSGSSCRGTSVIGWWRTGRHTVDPTS</sequence>
<proteinExistence type="predicted"/>